<feature type="transmembrane region" description="Helical" evidence="7">
    <location>
        <begin position="229"/>
        <end position="251"/>
    </location>
</feature>
<comment type="similarity">
    <text evidence="7">Belongs to the binding-protein-dependent transport system permease family.</text>
</comment>
<comment type="subcellular location">
    <subcellularLocation>
        <location evidence="1 7">Cell membrane</location>
        <topology evidence="1 7">Multi-pass membrane protein</topology>
    </subcellularLocation>
</comment>
<feature type="transmembrane region" description="Helical" evidence="7">
    <location>
        <begin position="109"/>
        <end position="135"/>
    </location>
</feature>
<dbReference type="PROSITE" id="PS50928">
    <property type="entry name" value="ABC_TM1"/>
    <property type="match status" value="1"/>
</dbReference>
<feature type="transmembrane region" description="Helical" evidence="7">
    <location>
        <begin position="170"/>
        <end position="187"/>
    </location>
</feature>
<dbReference type="EMBL" id="JBHRSS010000001">
    <property type="protein sequence ID" value="MFC3102354.1"/>
    <property type="molecule type" value="Genomic_DNA"/>
</dbReference>
<keyword evidence="2 7" id="KW-0813">Transport</keyword>
<dbReference type="InterPro" id="IPR025966">
    <property type="entry name" value="OppC_N"/>
</dbReference>
<evidence type="ECO:0000256" key="5">
    <source>
        <dbReference type="ARBA" id="ARBA00022989"/>
    </source>
</evidence>
<keyword evidence="5 7" id="KW-1133">Transmembrane helix</keyword>
<feature type="transmembrane region" description="Helical" evidence="7">
    <location>
        <begin position="272"/>
        <end position="295"/>
    </location>
</feature>
<sequence>MSTTPDSLPERQSTRDAGLDEALAPMTPRQLLRRRAFSHLGLLIGAGLILTLVLAAIFGPMLVPHDAYAQDLAGRLAPPVWSGGSWDHPFGTDHVGRDYLARLLVGARISLTVGFFAAIVGSIIGVGLGICGGYFGGRVDQVVSYLLTCQLALPQILLAMALVFLIGPSMIVVIGVIGVLHWSYYLVVSRSAAMRIRELDYVASARAIGSSTASILWHEVLPNLRSQVIVIFTIEMGTAILSEAALSFLGVGIQSPTPSWGLMIAEGRQSMFFDPWLTILPGIALFLLVMGVNLFGDGLRDVLSPEGKN</sequence>
<dbReference type="SUPFAM" id="SSF161098">
    <property type="entry name" value="MetI-like"/>
    <property type="match status" value="1"/>
</dbReference>
<keyword evidence="11" id="KW-1185">Reference proteome</keyword>
<evidence type="ECO:0000313" key="11">
    <source>
        <dbReference type="Proteomes" id="UP001595462"/>
    </source>
</evidence>
<dbReference type="Pfam" id="PF12911">
    <property type="entry name" value="OppC_N"/>
    <property type="match status" value="1"/>
</dbReference>
<gene>
    <name evidence="10" type="ORF">ACFOSU_00445</name>
</gene>
<dbReference type="RefSeq" id="WP_380685327.1">
    <property type="nucleotide sequence ID" value="NZ_JBHRSS010000001.1"/>
</dbReference>
<evidence type="ECO:0000259" key="9">
    <source>
        <dbReference type="PROSITE" id="PS50928"/>
    </source>
</evidence>
<dbReference type="InterPro" id="IPR050366">
    <property type="entry name" value="BP-dependent_transpt_permease"/>
</dbReference>
<name>A0ABV7EI00_9GAMM</name>
<evidence type="ECO:0000256" key="7">
    <source>
        <dbReference type="RuleBase" id="RU363032"/>
    </source>
</evidence>
<evidence type="ECO:0000256" key="2">
    <source>
        <dbReference type="ARBA" id="ARBA00022448"/>
    </source>
</evidence>
<comment type="caution">
    <text evidence="10">The sequence shown here is derived from an EMBL/GenBank/DDBJ whole genome shotgun (WGS) entry which is preliminary data.</text>
</comment>
<dbReference type="InterPro" id="IPR000515">
    <property type="entry name" value="MetI-like"/>
</dbReference>
<evidence type="ECO:0000256" key="1">
    <source>
        <dbReference type="ARBA" id="ARBA00004651"/>
    </source>
</evidence>
<proteinExistence type="inferred from homology"/>
<feature type="transmembrane region" description="Helical" evidence="7">
    <location>
        <begin position="36"/>
        <end position="58"/>
    </location>
</feature>
<protein>
    <submittedName>
        <fullName evidence="10">ABC transporter permease</fullName>
    </submittedName>
</protein>
<reference evidence="11" key="1">
    <citation type="journal article" date="2019" name="Int. J. Syst. Evol. Microbiol.">
        <title>The Global Catalogue of Microorganisms (GCM) 10K type strain sequencing project: providing services to taxonomists for standard genome sequencing and annotation.</title>
        <authorList>
            <consortium name="The Broad Institute Genomics Platform"/>
            <consortium name="The Broad Institute Genome Sequencing Center for Infectious Disease"/>
            <person name="Wu L."/>
            <person name="Ma J."/>
        </authorList>
    </citation>
    <scope>NUCLEOTIDE SEQUENCE [LARGE SCALE GENOMIC DNA]</scope>
    <source>
        <strain evidence="11">KCTC 52640</strain>
    </source>
</reference>
<keyword evidence="4 7" id="KW-0812">Transmembrane</keyword>
<dbReference type="CDD" id="cd06261">
    <property type="entry name" value="TM_PBP2"/>
    <property type="match status" value="1"/>
</dbReference>
<organism evidence="10 11">
    <name type="scientific">Salinisphaera aquimarina</name>
    <dbReference type="NCBI Taxonomy" id="2094031"/>
    <lineage>
        <taxon>Bacteria</taxon>
        <taxon>Pseudomonadati</taxon>
        <taxon>Pseudomonadota</taxon>
        <taxon>Gammaproteobacteria</taxon>
        <taxon>Salinisphaerales</taxon>
        <taxon>Salinisphaeraceae</taxon>
        <taxon>Salinisphaera</taxon>
    </lineage>
</organism>
<evidence type="ECO:0000256" key="4">
    <source>
        <dbReference type="ARBA" id="ARBA00022692"/>
    </source>
</evidence>
<feature type="domain" description="ABC transmembrane type-1" evidence="9">
    <location>
        <begin position="107"/>
        <end position="296"/>
    </location>
</feature>
<keyword evidence="6 7" id="KW-0472">Membrane</keyword>
<dbReference type="Gene3D" id="1.10.3720.10">
    <property type="entry name" value="MetI-like"/>
    <property type="match status" value="1"/>
</dbReference>
<dbReference type="PANTHER" id="PTHR43386:SF25">
    <property type="entry name" value="PEPTIDE ABC TRANSPORTER PERMEASE PROTEIN"/>
    <property type="match status" value="1"/>
</dbReference>
<dbReference type="Pfam" id="PF00528">
    <property type="entry name" value="BPD_transp_1"/>
    <property type="match status" value="1"/>
</dbReference>
<evidence type="ECO:0000256" key="6">
    <source>
        <dbReference type="ARBA" id="ARBA00023136"/>
    </source>
</evidence>
<keyword evidence="3" id="KW-1003">Cell membrane</keyword>
<evidence type="ECO:0000313" key="10">
    <source>
        <dbReference type="EMBL" id="MFC3102354.1"/>
    </source>
</evidence>
<feature type="region of interest" description="Disordered" evidence="8">
    <location>
        <begin position="1"/>
        <end position="20"/>
    </location>
</feature>
<evidence type="ECO:0000256" key="8">
    <source>
        <dbReference type="SAM" id="MobiDB-lite"/>
    </source>
</evidence>
<evidence type="ECO:0000256" key="3">
    <source>
        <dbReference type="ARBA" id="ARBA00022475"/>
    </source>
</evidence>
<feature type="transmembrane region" description="Helical" evidence="7">
    <location>
        <begin position="142"/>
        <end position="164"/>
    </location>
</feature>
<accession>A0ABV7EI00</accession>
<dbReference type="Proteomes" id="UP001595462">
    <property type="component" value="Unassembled WGS sequence"/>
</dbReference>
<dbReference type="InterPro" id="IPR035906">
    <property type="entry name" value="MetI-like_sf"/>
</dbReference>
<feature type="compositionally biased region" description="Basic and acidic residues" evidence="8">
    <location>
        <begin position="8"/>
        <end position="18"/>
    </location>
</feature>
<dbReference type="PANTHER" id="PTHR43386">
    <property type="entry name" value="OLIGOPEPTIDE TRANSPORT SYSTEM PERMEASE PROTEIN APPC"/>
    <property type="match status" value="1"/>
</dbReference>